<dbReference type="Pfam" id="PF25600">
    <property type="entry name" value="TRIM_CC"/>
    <property type="match status" value="1"/>
</dbReference>
<proteinExistence type="predicted"/>
<dbReference type="GO" id="GO:0045087">
    <property type="term" value="P:innate immune response"/>
    <property type="evidence" value="ECO:0007669"/>
    <property type="project" value="UniProtKB-KW"/>
</dbReference>
<dbReference type="GO" id="GO:0008270">
    <property type="term" value="F:zinc ion binding"/>
    <property type="evidence" value="ECO:0007669"/>
    <property type="project" value="UniProtKB-KW"/>
</dbReference>
<evidence type="ECO:0000259" key="8">
    <source>
        <dbReference type="PROSITE" id="PS50119"/>
    </source>
</evidence>
<feature type="domain" description="RING-type" evidence="7">
    <location>
        <begin position="13"/>
        <end position="56"/>
    </location>
</feature>
<comment type="caution">
    <text evidence="10">The sequence shown here is derived from an EMBL/GenBank/DDBJ whole genome shotgun (WGS) entry which is preliminary data.</text>
</comment>
<dbReference type="InterPro" id="IPR043136">
    <property type="entry name" value="B30.2/SPRY_sf"/>
</dbReference>
<keyword evidence="2" id="KW-0479">Metal-binding</keyword>
<dbReference type="Gene3D" id="3.30.40.10">
    <property type="entry name" value="Zinc/RING finger domain, C3HC4 (zinc finger)"/>
    <property type="match status" value="1"/>
</dbReference>
<dbReference type="SMART" id="SM00336">
    <property type="entry name" value="BBOX"/>
    <property type="match status" value="1"/>
</dbReference>
<dbReference type="PANTHER" id="PTHR25465:SF14">
    <property type="entry name" value="E3 UBIQUITIN-PROTEIN LIGASE TRIM65"/>
    <property type="match status" value="1"/>
</dbReference>
<evidence type="ECO:0000256" key="2">
    <source>
        <dbReference type="ARBA" id="ARBA00022723"/>
    </source>
</evidence>
<dbReference type="SUPFAM" id="SSF49899">
    <property type="entry name" value="Concanavalin A-like lectins/glucanases"/>
    <property type="match status" value="1"/>
</dbReference>
<dbReference type="AlphaFoldDB" id="A0A9N7TMT2"/>
<reference evidence="10" key="1">
    <citation type="submission" date="2020-03" db="EMBL/GenBank/DDBJ databases">
        <authorList>
            <person name="Weist P."/>
        </authorList>
    </citation>
    <scope>NUCLEOTIDE SEQUENCE</scope>
</reference>
<dbReference type="PROSITE" id="PS50119">
    <property type="entry name" value="ZF_BBOX"/>
    <property type="match status" value="1"/>
</dbReference>
<dbReference type="InterPro" id="IPR006574">
    <property type="entry name" value="PRY"/>
</dbReference>
<dbReference type="SMART" id="SM00589">
    <property type="entry name" value="PRY"/>
    <property type="match status" value="1"/>
</dbReference>
<dbReference type="InterPro" id="IPR003879">
    <property type="entry name" value="Butyrophylin_SPRY"/>
</dbReference>
<keyword evidence="11" id="KW-1185">Reference proteome</keyword>
<dbReference type="GO" id="GO:0005737">
    <property type="term" value="C:cytoplasm"/>
    <property type="evidence" value="ECO:0007669"/>
    <property type="project" value="UniProtKB-ARBA"/>
</dbReference>
<dbReference type="PROSITE" id="PS50089">
    <property type="entry name" value="ZF_RING_2"/>
    <property type="match status" value="1"/>
</dbReference>
<name>A0A9N7TMT2_PLEPL</name>
<evidence type="ECO:0000259" key="7">
    <source>
        <dbReference type="PROSITE" id="PS50089"/>
    </source>
</evidence>
<dbReference type="InterPro" id="IPR051051">
    <property type="entry name" value="E3_ubiq-ligase_TRIM/RNF"/>
</dbReference>
<dbReference type="SUPFAM" id="SSF57850">
    <property type="entry name" value="RING/U-box"/>
    <property type="match status" value="1"/>
</dbReference>
<dbReference type="CDD" id="cd19769">
    <property type="entry name" value="Bbox2_TRIM16-like"/>
    <property type="match status" value="1"/>
</dbReference>
<dbReference type="PANTHER" id="PTHR25465">
    <property type="entry name" value="B-BOX DOMAIN CONTAINING"/>
    <property type="match status" value="1"/>
</dbReference>
<dbReference type="PROSITE" id="PS00518">
    <property type="entry name" value="ZF_RING_1"/>
    <property type="match status" value="1"/>
</dbReference>
<dbReference type="InterPro" id="IPR013083">
    <property type="entry name" value="Znf_RING/FYVE/PHD"/>
</dbReference>
<keyword evidence="5" id="KW-0391">Immunity</keyword>
<dbReference type="InterPro" id="IPR001841">
    <property type="entry name" value="Znf_RING"/>
</dbReference>
<evidence type="ECO:0000256" key="1">
    <source>
        <dbReference type="ARBA" id="ARBA00022588"/>
    </source>
</evidence>
<dbReference type="SUPFAM" id="SSF57845">
    <property type="entry name" value="B-box zinc-binding domain"/>
    <property type="match status" value="1"/>
</dbReference>
<evidence type="ECO:0000313" key="11">
    <source>
        <dbReference type="Proteomes" id="UP001153269"/>
    </source>
</evidence>
<protein>
    <submittedName>
        <fullName evidence="10">Uncharacterized protein</fullName>
    </submittedName>
</protein>
<evidence type="ECO:0000313" key="10">
    <source>
        <dbReference type="EMBL" id="CAB1415925.1"/>
    </source>
</evidence>
<feature type="domain" description="B box-type" evidence="8">
    <location>
        <begin position="121"/>
        <end position="161"/>
    </location>
</feature>
<dbReference type="CDD" id="cd16040">
    <property type="entry name" value="SPRY_PRY_SNTX"/>
    <property type="match status" value="1"/>
</dbReference>
<dbReference type="SMART" id="SM00449">
    <property type="entry name" value="SPRY"/>
    <property type="match status" value="1"/>
</dbReference>
<evidence type="ECO:0000259" key="9">
    <source>
        <dbReference type="PROSITE" id="PS50188"/>
    </source>
</evidence>
<dbReference type="PROSITE" id="PS50188">
    <property type="entry name" value="B302_SPRY"/>
    <property type="match status" value="1"/>
</dbReference>
<keyword evidence="1" id="KW-0399">Innate immunity</keyword>
<gene>
    <name evidence="10" type="ORF">PLEPLA_LOCUS3644</name>
</gene>
<dbReference type="Pfam" id="PF13765">
    <property type="entry name" value="PRY"/>
    <property type="match status" value="1"/>
</dbReference>
<dbReference type="PRINTS" id="PR01407">
    <property type="entry name" value="BUTYPHLNCDUF"/>
</dbReference>
<sequence>MASAWTEEETFVCSVCLDTLKDPATLPCGHSYCLSCIQSHWDKRDSKGEYSCPQCRQVFSPRPSLAKSTVLVEAMEQLRTNSFKHSFSPASSAPPSMPIYLEVLPHLGQRQGSMYPQLPTVDPRSCPQHNQPLVLFCREDKEFMCELCGQHGHKGHQVLKPKKERKEREKELVHMQAEAQRRIQETGKKLKELPHLARQHKALVQALQQESTDLFTELAQTVSLSGTQAGELLSTHETSIGSQVEVQIHRLEQEVAQLGWKSEELSKLASMQDHIGFLKNFLTLEPLGKMGASGESVLGQEEAVVASIRSVMQDLQTSVQELCKVSLAKINTLVNHVPVDSTPSGEVAGATVTDNCGQDKSQNTVYEMMTDAPPLPPPRPQEHESSIKYPALHPACPEAPPATTTGLVNPEPKSRGELLKFRFEPTMDPNTVYRHIQLLEGGHKATMRAENLNPPDHPERFHFWRQVLCREPLAGSPYYWEVEWTGQKITIGVAYKEIERKSSDDKSRLGHNAQSWSLYWTGTGFSFWHDGQEKLLGSTKAKRIGVYLDQHAGTLAFYRITNNQVELIHQHQTHFTGPLYPGFRFWAGIGATATVCLLD</sequence>
<dbReference type="InterPro" id="IPR003877">
    <property type="entry name" value="SPRY_dom"/>
</dbReference>
<dbReference type="Pfam" id="PF00643">
    <property type="entry name" value="zf-B_box"/>
    <property type="match status" value="1"/>
</dbReference>
<feature type="domain" description="B30.2/SPRY" evidence="9">
    <location>
        <begin position="405"/>
        <end position="599"/>
    </location>
</feature>
<keyword evidence="3 6" id="KW-0863">Zinc-finger</keyword>
<evidence type="ECO:0000256" key="3">
    <source>
        <dbReference type="ARBA" id="ARBA00022771"/>
    </source>
</evidence>
<dbReference type="InterPro" id="IPR013320">
    <property type="entry name" value="ConA-like_dom_sf"/>
</dbReference>
<dbReference type="Pfam" id="PF00622">
    <property type="entry name" value="SPRY"/>
    <property type="match status" value="1"/>
</dbReference>
<dbReference type="Gene3D" id="2.60.120.920">
    <property type="match status" value="1"/>
</dbReference>
<organism evidence="10 11">
    <name type="scientific">Pleuronectes platessa</name>
    <name type="common">European plaice</name>
    <dbReference type="NCBI Taxonomy" id="8262"/>
    <lineage>
        <taxon>Eukaryota</taxon>
        <taxon>Metazoa</taxon>
        <taxon>Chordata</taxon>
        <taxon>Craniata</taxon>
        <taxon>Vertebrata</taxon>
        <taxon>Euteleostomi</taxon>
        <taxon>Actinopterygii</taxon>
        <taxon>Neopterygii</taxon>
        <taxon>Teleostei</taxon>
        <taxon>Neoteleostei</taxon>
        <taxon>Acanthomorphata</taxon>
        <taxon>Carangaria</taxon>
        <taxon>Pleuronectiformes</taxon>
        <taxon>Pleuronectoidei</taxon>
        <taxon>Pleuronectidae</taxon>
        <taxon>Pleuronectes</taxon>
    </lineage>
</organism>
<dbReference type="Pfam" id="PF15227">
    <property type="entry name" value="zf-C3HC4_4"/>
    <property type="match status" value="1"/>
</dbReference>
<keyword evidence="4" id="KW-0862">Zinc</keyword>
<dbReference type="InterPro" id="IPR017907">
    <property type="entry name" value="Znf_RING_CS"/>
</dbReference>
<accession>A0A9N7TMT2</accession>
<dbReference type="SMART" id="SM00184">
    <property type="entry name" value="RING"/>
    <property type="match status" value="1"/>
</dbReference>
<evidence type="ECO:0000256" key="6">
    <source>
        <dbReference type="PROSITE-ProRule" id="PRU00024"/>
    </source>
</evidence>
<dbReference type="Gene3D" id="3.30.160.60">
    <property type="entry name" value="Classic Zinc Finger"/>
    <property type="match status" value="1"/>
</dbReference>
<evidence type="ECO:0000256" key="5">
    <source>
        <dbReference type="ARBA" id="ARBA00022859"/>
    </source>
</evidence>
<dbReference type="Proteomes" id="UP001153269">
    <property type="component" value="Unassembled WGS sequence"/>
</dbReference>
<dbReference type="InterPro" id="IPR000315">
    <property type="entry name" value="Znf_B-box"/>
</dbReference>
<evidence type="ECO:0000256" key="4">
    <source>
        <dbReference type="ARBA" id="ARBA00022833"/>
    </source>
</evidence>
<dbReference type="InterPro" id="IPR001870">
    <property type="entry name" value="B30.2/SPRY"/>
</dbReference>
<dbReference type="InterPro" id="IPR058030">
    <property type="entry name" value="TRIM8/14/16/25/29/45/65_CC"/>
</dbReference>
<dbReference type="EMBL" id="CADEAL010000180">
    <property type="protein sequence ID" value="CAB1415925.1"/>
    <property type="molecule type" value="Genomic_DNA"/>
</dbReference>